<feature type="domain" description="SIS" evidence="5">
    <location>
        <begin position="104"/>
        <end position="249"/>
    </location>
</feature>
<organism evidence="6 7">
    <name type="scientific">Candidatus Enterococcus ferrettii</name>
    <dbReference type="NCBI Taxonomy" id="2815324"/>
    <lineage>
        <taxon>Bacteria</taxon>
        <taxon>Bacillati</taxon>
        <taxon>Bacillota</taxon>
        <taxon>Bacilli</taxon>
        <taxon>Lactobacillales</taxon>
        <taxon>Enterococcaceae</taxon>
        <taxon>Enterococcus</taxon>
    </lineage>
</organism>
<dbReference type="Gene3D" id="1.10.10.10">
    <property type="entry name" value="Winged helix-like DNA-binding domain superfamily/Winged helix DNA-binding domain"/>
    <property type="match status" value="1"/>
</dbReference>
<accession>A0ABV0ES14</accession>
<dbReference type="RefSeq" id="WP_207703532.1">
    <property type="nucleotide sequence ID" value="NZ_JAFREL020000003.1"/>
</dbReference>
<dbReference type="InterPro" id="IPR036388">
    <property type="entry name" value="WH-like_DNA-bd_sf"/>
</dbReference>
<dbReference type="InterPro" id="IPR047640">
    <property type="entry name" value="RpiR-like"/>
</dbReference>
<keyword evidence="2" id="KW-0238">DNA-binding</keyword>
<keyword evidence="1" id="KW-0805">Transcription regulation</keyword>
<dbReference type="PROSITE" id="PS51464">
    <property type="entry name" value="SIS"/>
    <property type="match status" value="1"/>
</dbReference>
<dbReference type="InterPro" id="IPR009057">
    <property type="entry name" value="Homeodomain-like_sf"/>
</dbReference>
<dbReference type="SUPFAM" id="SSF46689">
    <property type="entry name" value="Homeodomain-like"/>
    <property type="match status" value="1"/>
</dbReference>
<name>A0ABV0ES14_9ENTE</name>
<evidence type="ECO:0000259" key="5">
    <source>
        <dbReference type="PROSITE" id="PS51464"/>
    </source>
</evidence>
<dbReference type="Gene3D" id="3.40.50.10490">
    <property type="entry name" value="Glucose-6-phosphate isomerase like protein, domain 1"/>
    <property type="match status" value="1"/>
</dbReference>
<keyword evidence="3" id="KW-0804">Transcription</keyword>
<dbReference type="PANTHER" id="PTHR30514">
    <property type="entry name" value="GLUCOKINASE"/>
    <property type="match status" value="1"/>
</dbReference>
<dbReference type="Pfam" id="PF01418">
    <property type="entry name" value="HTH_6"/>
    <property type="match status" value="1"/>
</dbReference>
<gene>
    <name evidence="6" type="ORF">JZO67_003376</name>
</gene>
<dbReference type="PANTHER" id="PTHR30514:SF21">
    <property type="entry name" value="RPIR-FAMILY TRANSCRIPTIONAL REGULATOR"/>
    <property type="match status" value="1"/>
</dbReference>
<dbReference type="InterPro" id="IPR046348">
    <property type="entry name" value="SIS_dom_sf"/>
</dbReference>
<keyword evidence="7" id="KW-1185">Reference proteome</keyword>
<evidence type="ECO:0000313" key="7">
    <source>
        <dbReference type="Proteomes" id="UP000664357"/>
    </source>
</evidence>
<dbReference type="PROSITE" id="PS51071">
    <property type="entry name" value="HTH_RPIR"/>
    <property type="match status" value="1"/>
</dbReference>
<proteinExistence type="predicted"/>
<evidence type="ECO:0000256" key="3">
    <source>
        <dbReference type="ARBA" id="ARBA00023163"/>
    </source>
</evidence>
<evidence type="ECO:0000259" key="4">
    <source>
        <dbReference type="PROSITE" id="PS51071"/>
    </source>
</evidence>
<evidence type="ECO:0000256" key="2">
    <source>
        <dbReference type="ARBA" id="ARBA00023125"/>
    </source>
</evidence>
<dbReference type="InterPro" id="IPR001347">
    <property type="entry name" value="SIS_dom"/>
</dbReference>
<dbReference type="Proteomes" id="UP000664357">
    <property type="component" value="Unassembled WGS sequence"/>
</dbReference>
<dbReference type="InterPro" id="IPR000281">
    <property type="entry name" value="HTH_RpiR"/>
</dbReference>
<feature type="domain" description="HTH rpiR-type" evidence="4">
    <location>
        <begin position="1"/>
        <end position="68"/>
    </location>
</feature>
<dbReference type="EMBL" id="JAFREL020000003">
    <property type="protein sequence ID" value="MEO1771396.1"/>
    <property type="molecule type" value="Genomic_DNA"/>
</dbReference>
<comment type="caution">
    <text evidence="6">The sequence shown here is derived from an EMBL/GenBank/DDBJ whole genome shotgun (WGS) entry which is preliminary data.</text>
</comment>
<evidence type="ECO:0000313" key="6">
    <source>
        <dbReference type="EMBL" id="MEO1771396.1"/>
    </source>
</evidence>
<dbReference type="SUPFAM" id="SSF53697">
    <property type="entry name" value="SIS domain"/>
    <property type="match status" value="1"/>
</dbReference>
<dbReference type="CDD" id="cd05013">
    <property type="entry name" value="SIS_RpiR"/>
    <property type="match status" value="1"/>
</dbReference>
<sequence length="253" mass="28813">MDSKLSEAEAYLWKYITKHMNDIPNLSIVKLSELANVSTSTIVRTMKKKGYEGFTSFKHHLKEQASSTINFAKVDRVDEEIRRSILKNEQEVVRTINMLDTGIIEDAIQKIGSSQRIILFARAFSELIAEEMKIKFQLAGKYCELHTDPNIIKTMSTRLSKSDTVIFVSLNGETEELVVAAKNCYKEEITTILITANNDSRLTDLCELSLIGFKSEISFFPDYEVRSRLPLSVIARILLDSYAIRVSRNKEDS</sequence>
<evidence type="ECO:0000256" key="1">
    <source>
        <dbReference type="ARBA" id="ARBA00023015"/>
    </source>
</evidence>
<evidence type="ECO:0008006" key="8">
    <source>
        <dbReference type="Google" id="ProtNLM"/>
    </source>
</evidence>
<reference evidence="6 7" key="1">
    <citation type="submission" date="2024-02" db="EMBL/GenBank/DDBJ databases">
        <title>The Genome Sequence of Enterococcus sp. DIV0159.</title>
        <authorList>
            <person name="Earl A."/>
            <person name="Manson A."/>
            <person name="Gilmore M."/>
            <person name="Sanders J."/>
            <person name="Shea T."/>
            <person name="Howe W."/>
            <person name="Livny J."/>
            <person name="Cuomo C."/>
            <person name="Neafsey D."/>
            <person name="Birren B."/>
        </authorList>
    </citation>
    <scope>NUCLEOTIDE SEQUENCE [LARGE SCALE GENOMIC DNA]</scope>
    <source>
        <strain evidence="6 7">665A</strain>
    </source>
</reference>
<protein>
    <recommendedName>
        <fullName evidence="8">RpiR family transcriptional regulator</fullName>
    </recommendedName>
</protein>
<dbReference type="InterPro" id="IPR035472">
    <property type="entry name" value="RpiR-like_SIS"/>
</dbReference>
<dbReference type="Pfam" id="PF01380">
    <property type="entry name" value="SIS"/>
    <property type="match status" value="1"/>
</dbReference>